<dbReference type="GO" id="GO:0008270">
    <property type="term" value="F:zinc ion binding"/>
    <property type="evidence" value="ECO:0007669"/>
    <property type="project" value="UniProtKB-KW"/>
</dbReference>
<keyword evidence="1" id="KW-0863">Zinc-finger</keyword>
<protein>
    <recommendedName>
        <fullName evidence="2">SWIM-type domain-containing protein</fullName>
    </recommendedName>
</protein>
<reference evidence="3" key="2">
    <citation type="submission" date="2020-11" db="EMBL/GenBank/DDBJ databases">
        <authorList>
            <person name="McCartney M.A."/>
            <person name="Auch B."/>
            <person name="Kono T."/>
            <person name="Mallez S."/>
            <person name="Becker A."/>
            <person name="Gohl D.M."/>
            <person name="Silverstein K.A.T."/>
            <person name="Koren S."/>
            <person name="Bechman K.B."/>
            <person name="Herman A."/>
            <person name="Abrahante J.E."/>
            <person name="Garbe J."/>
        </authorList>
    </citation>
    <scope>NUCLEOTIDE SEQUENCE</scope>
    <source>
        <strain evidence="3">Duluth1</strain>
        <tissue evidence="3">Whole animal</tissue>
    </source>
</reference>
<accession>A0A9D4KEQ1</accession>
<comment type="caution">
    <text evidence="3">The sequence shown here is derived from an EMBL/GenBank/DDBJ whole genome shotgun (WGS) entry which is preliminary data.</text>
</comment>
<evidence type="ECO:0000259" key="2">
    <source>
        <dbReference type="PROSITE" id="PS50966"/>
    </source>
</evidence>
<dbReference type="InterPro" id="IPR011335">
    <property type="entry name" value="Restrct_endonuc-II-like"/>
</dbReference>
<dbReference type="GO" id="GO:0006281">
    <property type="term" value="P:DNA repair"/>
    <property type="evidence" value="ECO:0007669"/>
    <property type="project" value="UniProtKB-ARBA"/>
</dbReference>
<dbReference type="Gene3D" id="3.90.320.10">
    <property type="match status" value="1"/>
</dbReference>
<feature type="domain" description="SWIM-type" evidence="2">
    <location>
        <begin position="68"/>
        <end position="106"/>
    </location>
</feature>
<evidence type="ECO:0000256" key="1">
    <source>
        <dbReference type="PROSITE-ProRule" id="PRU00325"/>
    </source>
</evidence>
<keyword evidence="4" id="KW-1185">Reference proteome</keyword>
<keyword evidence="1" id="KW-0479">Metal-binding</keyword>
<sequence length="440" mass="50248">MLKKFNISTIITYFLQTHADFRSIREVSYELYANGHVRDICTREDVTAEKVLVKAQCLAHMRQKTYEILVILDRSGDIIHAHCRCEDGHGPEATCKHVAALCYALEDFVKVFILPEDVQSCTDKLEAWNKPRDVKLPAAPLYDVDFTRKKFGKQRKQKRELKGVRPEWYQLHEVCASDRTAVTEFLSDLKGWSAESGKMLLLSTVVDLEEPVETISTVNHLYNYMSQFLQNVERICSQDDVPLQELRDALKVSEEEQVMIEQNTLLQSRISDWFTLRQYRITGSVVHRVCNFYVYKRSDPENIVKSIMQPSSFTSAAMRLGMELEPKVLERYEATKKADNDEVTLKKMGLLIDTEYGFLAASPDSGVIQNGNLVGLVEVKTKIGDKWSKKSIADSVKDSGYPLKCVASNDGTTHFMLKESNPWIQISLSLKVQADLDPNW</sequence>
<gene>
    <name evidence="3" type="ORF">DPMN_111238</name>
</gene>
<dbReference type="CDD" id="cd22343">
    <property type="entry name" value="PDDEXK_lambda_exonuclease-like"/>
    <property type="match status" value="1"/>
</dbReference>
<dbReference type="EMBL" id="JAIWYP010000004">
    <property type="protein sequence ID" value="KAH3837836.1"/>
    <property type="molecule type" value="Genomic_DNA"/>
</dbReference>
<reference evidence="3" key="1">
    <citation type="journal article" date="2019" name="bioRxiv">
        <title>The Genome of the Zebra Mussel, Dreissena polymorpha: A Resource for Invasive Species Research.</title>
        <authorList>
            <person name="McCartney M.A."/>
            <person name="Auch B."/>
            <person name="Kono T."/>
            <person name="Mallez S."/>
            <person name="Zhang Y."/>
            <person name="Obille A."/>
            <person name="Becker A."/>
            <person name="Abrahante J.E."/>
            <person name="Garbe J."/>
            <person name="Badalamenti J.P."/>
            <person name="Herman A."/>
            <person name="Mangelson H."/>
            <person name="Liachko I."/>
            <person name="Sullivan S."/>
            <person name="Sone E.D."/>
            <person name="Koren S."/>
            <person name="Silverstein K.A.T."/>
            <person name="Beckman K.B."/>
            <person name="Gohl D.M."/>
        </authorList>
    </citation>
    <scope>NUCLEOTIDE SEQUENCE</scope>
    <source>
        <strain evidence="3">Duluth1</strain>
        <tissue evidence="3">Whole animal</tissue>
    </source>
</reference>
<dbReference type="InterPro" id="IPR007527">
    <property type="entry name" value="Znf_SWIM"/>
</dbReference>
<evidence type="ECO:0000313" key="3">
    <source>
        <dbReference type="EMBL" id="KAH3837836.1"/>
    </source>
</evidence>
<evidence type="ECO:0000313" key="4">
    <source>
        <dbReference type="Proteomes" id="UP000828390"/>
    </source>
</evidence>
<name>A0A9D4KEQ1_DREPO</name>
<dbReference type="Proteomes" id="UP000828390">
    <property type="component" value="Unassembled WGS sequence"/>
</dbReference>
<proteinExistence type="predicted"/>
<organism evidence="3 4">
    <name type="scientific">Dreissena polymorpha</name>
    <name type="common">Zebra mussel</name>
    <name type="synonym">Mytilus polymorpha</name>
    <dbReference type="NCBI Taxonomy" id="45954"/>
    <lineage>
        <taxon>Eukaryota</taxon>
        <taxon>Metazoa</taxon>
        <taxon>Spiralia</taxon>
        <taxon>Lophotrochozoa</taxon>
        <taxon>Mollusca</taxon>
        <taxon>Bivalvia</taxon>
        <taxon>Autobranchia</taxon>
        <taxon>Heteroconchia</taxon>
        <taxon>Euheterodonta</taxon>
        <taxon>Imparidentia</taxon>
        <taxon>Neoheterodontei</taxon>
        <taxon>Myida</taxon>
        <taxon>Dreissenoidea</taxon>
        <taxon>Dreissenidae</taxon>
        <taxon>Dreissena</taxon>
    </lineage>
</organism>
<dbReference type="PANTHER" id="PTHR47526:SF3">
    <property type="entry name" value="PHD-TYPE DOMAIN-CONTAINING PROTEIN"/>
    <property type="match status" value="1"/>
</dbReference>
<dbReference type="PANTHER" id="PTHR47526">
    <property type="entry name" value="ATP-DEPENDENT DNA HELICASE"/>
    <property type="match status" value="1"/>
</dbReference>
<dbReference type="InterPro" id="IPR011604">
    <property type="entry name" value="PDDEXK-like_dom_sf"/>
</dbReference>
<dbReference type="SUPFAM" id="SSF52980">
    <property type="entry name" value="Restriction endonuclease-like"/>
    <property type="match status" value="1"/>
</dbReference>
<dbReference type="InterPro" id="IPR019080">
    <property type="entry name" value="YqaJ_viral_recombinase"/>
</dbReference>
<dbReference type="PROSITE" id="PS50966">
    <property type="entry name" value="ZF_SWIM"/>
    <property type="match status" value="1"/>
</dbReference>
<dbReference type="Pfam" id="PF09588">
    <property type="entry name" value="YqaJ"/>
    <property type="match status" value="1"/>
</dbReference>
<dbReference type="AlphaFoldDB" id="A0A9D4KEQ1"/>
<keyword evidence="1" id="KW-0862">Zinc</keyword>